<comment type="caution">
    <text evidence="1">The sequence shown here is derived from an EMBL/GenBank/DDBJ whole genome shotgun (WGS) entry which is preliminary data.</text>
</comment>
<dbReference type="Gene3D" id="3.30.710.10">
    <property type="entry name" value="Potassium Channel Kv1.1, Chain A"/>
    <property type="match status" value="1"/>
</dbReference>
<dbReference type="Proteomes" id="UP001310594">
    <property type="component" value="Unassembled WGS sequence"/>
</dbReference>
<dbReference type="InterPro" id="IPR011333">
    <property type="entry name" value="SKP1/BTB/POZ_sf"/>
</dbReference>
<name>A0AAN7W7L5_9PEZI</name>
<accession>A0AAN7W7L5</accession>
<dbReference type="PANTHER" id="PTHR47843">
    <property type="entry name" value="BTB DOMAIN-CONTAINING PROTEIN-RELATED"/>
    <property type="match status" value="1"/>
</dbReference>
<evidence type="ECO:0000313" key="2">
    <source>
        <dbReference type="Proteomes" id="UP001310594"/>
    </source>
</evidence>
<evidence type="ECO:0008006" key="3">
    <source>
        <dbReference type="Google" id="ProtNLM"/>
    </source>
</evidence>
<evidence type="ECO:0000313" key="1">
    <source>
        <dbReference type="EMBL" id="KAK5701777.1"/>
    </source>
</evidence>
<gene>
    <name evidence="1" type="ORF">LTR97_004595</name>
</gene>
<dbReference type="PANTHER" id="PTHR47843:SF5">
    <property type="entry name" value="BTB_POZ DOMAIN PROTEIN"/>
    <property type="match status" value="1"/>
</dbReference>
<proteinExistence type="predicted"/>
<protein>
    <recommendedName>
        <fullName evidence="3">BTB domain-containing protein</fullName>
    </recommendedName>
</protein>
<organism evidence="1 2">
    <name type="scientific">Elasticomyces elasticus</name>
    <dbReference type="NCBI Taxonomy" id="574655"/>
    <lineage>
        <taxon>Eukaryota</taxon>
        <taxon>Fungi</taxon>
        <taxon>Dikarya</taxon>
        <taxon>Ascomycota</taxon>
        <taxon>Pezizomycotina</taxon>
        <taxon>Dothideomycetes</taxon>
        <taxon>Dothideomycetidae</taxon>
        <taxon>Mycosphaerellales</taxon>
        <taxon>Teratosphaeriaceae</taxon>
        <taxon>Elasticomyces</taxon>
    </lineage>
</organism>
<sequence length="194" mass="21537">MEAQTGVITLKEDDPSAVAAMLGYVYNFDYPDDPNVDNAEPIAPIMFNLQIFVIADKYDIPHLCRIARTKFCQRVNEGWKDAAFAEVAALVFGDDAGAASQFRDVVVGVATEHCSELSQDDVVGARFQEVVSSVPALGLALWRKQIGVRDNPDHHCYHCPSVGCEARAFLHKQLLSEEDVWCTAVLLMVRFGWF</sequence>
<reference evidence="1" key="1">
    <citation type="submission" date="2023-08" db="EMBL/GenBank/DDBJ databases">
        <title>Black Yeasts Isolated from many extreme environments.</title>
        <authorList>
            <person name="Coleine C."/>
            <person name="Stajich J.E."/>
            <person name="Selbmann L."/>
        </authorList>
    </citation>
    <scope>NUCLEOTIDE SEQUENCE</scope>
    <source>
        <strain evidence="1">CCFEE 5810</strain>
    </source>
</reference>
<dbReference type="EMBL" id="JAVRQU010000006">
    <property type="protein sequence ID" value="KAK5701777.1"/>
    <property type="molecule type" value="Genomic_DNA"/>
</dbReference>
<dbReference type="AlphaFoldDB" id="A0AAN7W7L5"/>